<evidence type="ECO:0000313" key="2">
    <source>
        <dbReference type="EMBL" id="ARX60050.1"/>
    </source>
</evidence>
<reference evidence="2" key="1">
    <citation type="journal article" date="2017" name="Genome Biol. Evol.">
        <title>Comparative Genomics of Rhodococcus equi Virulence Plasmids Indicates Host-Driven Evolution of the vap Pathogenicity Island.</title>
        <authorList>
            <person name="MacArthur I."/>
            <person name="Anastasi E."/>
            <person name="Alvarez S."/>
            <person name="Scortti M."/>
            <person name="Vazquez-Boland J.A."/>
        </authorList>
    </citation>
    <scope>NUCLEOTIDE SEQUENCE</scope>
    <source>
        <strain evidence="2">PAM1572</strain>
        <plasmid evidence="2">pVAPN1572</plasmid>
    </source>
</reference>
<organism evidence="2">
    <name type="scientific">Rhodococcus hoagii</name>
    <name type="common">Corynebacterium equii</name>
    <dbReference type="NCBI Taxonomy" id="43767"/>
    <lineage>
        <taxon>Bacteria</taxon>
        <taxon>Bacillati</taxon>
        <taxon>Actinomycetota</taxon>
        <taxon>Actinomycetes</taxon>
        <taxon>Mycobacteriales</taxon>
        <taxon>Nocardiaceae</taxon>
        <taxon>Prescottella</taxon>
    </lineage>
</organism>
<name>A0A1Z1UX37_RHOHA</name>
<gene>
    <name evidence="2" type="ORF">pVAPN1572_0091</name>
</gene>
<feature type="signal peptide" evidence="1">
    <location>
        <begin position="1"/>
        <end position="23"/>
    </location>
</feature>
<dbReference type="AlphaFoldDB" id="A0A1Z1UX37"/>
<accession>A0A1Z1UX37</accession>
<protein>
    <recommendedName>
        <fullName evidence="3">Secreted protein</fullName>
    </recommendedName>
</protein>
<dbReference type="EMBL" id="KX443401">
    <property type="protein sequence ID" value="ARX60050.1"/>
    <property type="molecule type" value="Genomic_DNA"/>
</dbReference>
<keyword evidence="1" id="KW-0732">Signal</keyword>
<geneLocation type="plasmid" evidence="2">
    <name>pVAPN1572</name>
</geneLocation>
<feature type="chain" id="PRO_5039322218" description="Secreted protein" evidence="1">
    <location>
        <begin position="24"/>
        <end position="118"/>
    </location>
</feature>
<keyword evidence="2" id="KW-0614">Plasmid</keyword>
<sequence>MSPTRVAGSFLVLMAFGSAAVDADLAKDNGWDAGSRITIGAQTFTITALVDDSLYSHQPGIEQYRPTTRRDVSSAQVAHGFGMCWRRRKLPSNESVSRCSAMTDQVGRLPAGTCHLRR</sequence>
<evidence type="ECO:0008006" key="3">
    <source>
        <dbReference type="Google" id="ProtNLM"/>
    </source>
</evidence>
<proteinExistence type="predicted"/>
<evidence type="ECO:0000256" key="1">
    <source>
        <dbReference type="SAM" id="SignalP"/>
    </source>
</evidence>